<accession>A0A7U4DLC2</accession>
<reference evidence="6" key="1">
    <citation type="submission" date="2010-10" db="EMBL/GenBank/DDBJ databases">
        <title>Complete sequence of chromosome of Geobacillus sp. Y4.1MC1.</title>
        <authorList>
            <consortium name="US DOE Joint Genome Institute"/>
            <person name="Lucas S."/>
            <person name="Copeland A."/>
            <person name="Lapidus A."/>
            <person name="Cheng J.-F."/>
            <person name="Bruce D."/>
            <person name="Goodwin L."/>
            <person name="Pitluck S."/>
            <person name="Chertkov O."/>
            <person name="Zhang X."/>
            <person name="Detter J.C."/>
            <person name="Han C."/>
            <person name="Tapia R."/>
            <person name="Land M."/>
            <person name="Hauser L."/>
            <person name="Jeffries C."/>
            <person name="Kyrpides N."/>
            <person name="Ivanova N."/>
            <person name="Ovchinnikova G."/>
            <person name="Brumm P."/>
            <person name="Mead D."/>
            <person name="Woyke T."/>
        </authorList>
    </citation>
    <scope>NUCLEOTIDE SEQUENCE [LARGE SCALE GENOMIC DNA]</scope>
    <source>
        <strain evidence="6">Y4.1MC1</strain>
    </source>
</reference>
<dbReference type="Pfam" id="PF01934">
    <property type="entry name" value="HepT-like"/>
    <property type="match status" value="1"/>
</dbReference>
<name>A0A7U4DLC2_GEOS0</name>
<dbReference type="AlphaFoldDB" id="A0A7U4DLC2"/>
<dbReference type="InterPro" id="IPR051813">
    <property type="entry name" value="HepT_RNase_toxin"/>
</dbReference>
<evidence type="ECO:0000256" key="5">
    <source>
        <dbReference type="ARBA" id="ARBA00022801"/>
    </source>
</evidence>
<keyword evidence="5" id="KW-0378">Hydrolase</keyword>
<evidence type="ECO:0000313" key="6">
    <source>
        <dbReference type="EMBL" id="ADP74982.1"/>
    </source>
</evidence>
<dbReference type="GO" id="GO:0016787">
    <property type="term" value="F:hydrolase activity"/>
    <property type="evidence" value="ECO:0007669"/>
    <property type="project" value="UniProtKB-KW"/>
</dbReference>
<dbReference type="PANTHER" id="PTHR34139:SF1">
    <property type="entry name" value="RNASE MJ1380-RELATED"/>
    <property type="match status" value="1"/>
</dbReference>
<evidence type="ECO:0000256" key="1">
    <source>
        <dbReference type="ARBA" id="ARBA00022553"/>
    </source>
</evidence>
<organism evidence="6">
    <name type="scientific">Geobacillus sp. (strain Y4.1MC1)</name>
    <dbReference type="NCBI Taxonomy" id="581103"/>
    <lineage>
        <taxon>Bacteria</taxon>
        <taxon>Bacillati</taxon>
        <taxon>Bacillota</taxon>
        <taxon>Bacilli</taxon>
        <taxon>Bacillales</taxon>
        <taxon>Anoxybacillaceae</taxon>
        <taxon>Geobacillus</taxon>
    </lineage>
</organism>
<dbReference type="InterPro" id="IPR008201">
    <property type="entry name" value="HepT-like"/>
</dbReference>
<keyword evidence="1" id="KW-0597">Phosphoprotein</keyword>
<dbReference type="EMBL" id="CP002293">
    <property type="protein sequence ID" value="ADP74982.1"/>
    <property type="molecule type" value="Genomic_DNA"/>
</dbReference>
<dbReference type="GO" id="GO:0110001">
    <property type="term" value="C:toxin-antitoxin complex"/>
    <property type="evidence" value="ECO:0007669"/>
    <property type="project" value="InterPro"/>
</dbReference>
<dbReference type="GO" id="GO:0004540">
    <property type="term" value="F:RNA nuclease activity"/>
    <property type="evidence" value="ECO:0007669"/>
    <property type="project" value="InterPro"/>
</dbReference>
<dbReference type="PANTHER" id="PTHR34139">
    <property type="entry name" value="UPF0331 PROTEIN MJ0127"/>
    <property type="match status" value="1"/>
</dbReference>
<evidence type="ECO:0000256" key="3">
    <source>
        <dbReference type="ARBA" id="ARBA00022722"/>
    </source>
</evidence>
<evidence type="ECO:0008006" key="7">
    <source>
        <dbReference type="Google" id="ProtNLM"/>
    </source>
</evidence>
<proteinExistence type="predicted"/>
<evidence type="ECO:0000256" key="4">
    <source>
        <dbReference type="ARBA" id="ARBA00022741"/>
    </source>
</evidence>
<protein>
    <recommendedName>
        <fullName evidence="7">DUF86 domain-containing protein</fullName>
    </recommendedName>
</protein>
<sequence length="114" mass="13437">MQRNPKVFLEDILSAANKIQKYTKNMDYEAFLDNELVCDAVIKNILVIGEATKNIPEQIRQANPHIEWRKMSGMRDIMIHGYFSINYRIVWDVVINKIPTLKQEIEKLLKEMND</sequence>
<keyword evidence="3" id="KW-0540">Nuclease</keyword>
<evidence type="ECO:0000256" key="2">
    <source>
        <dbReference type="ARBA" id="ARBA00022649"/>
    </source>
</evidence>
<keyword evidence="4" id="KW-0547">Nucleotide-binding</keyword>
<dbReference type="GO" id="GO:0000166">
    <property type="term" value="F:nucleotide binding"/>
    <property type="evidence" value="ECO:0007669"/>
    <property type="project" value="UniProtKB-KW"/>
</dbReference>
<keyword evidence="2" id="KW-1277">Toxin-antitoxin system</keyword>
<gene>
    <name evidence="6" type="ORF">GY4MC1_2251</name>
</gene>
<dbReference type="KEGG" id="gmc:GY4MC1_2251"/>